<gene>
    <name evidence="3" type="ORF">C447_00360</name>
</gene>
<proteinExistence type="predicted"/>
<dbReference type="InterPro" id="IPR036388">
    <property type="entry name" value="WH-like_DNA-bd_sf"/>
</dbReference>
<evidence type="ECO:0000313" key="3">
    <source>
        <dbReference type="EMBL" id="EMA41996.1"/>
    </source>
</evidence>
<dbReference type="CDD" id="cd00090">
    <property type="entry name" value="HTH_ARSR"/>
    <property type="match status" value="1"/>
</dbReference>
<dbReference type="InterPro" id="IPR013561">
    <property type="entry name" value="FilR1_middle_dom"/>
</dbReference>
<feature type="domain" description="HVO-A0261-like N-terminal" evidence="2">
    <location>
        <begin position="5"/>
        <end position="87"/>
    </location>
</feature>
<dbReference type="RefSeq" id="WP_007689711.1">
    <property type="nucleotide sequence ID" value="NZ_AJRK01000420.1"/>
</dbReference>
<dbReference type="InterPro" id="IPR036390">
    <property type="entry name" value="WH_DNA-bd_sf"/>
</dbReference>
<keyword evidence="4" id="KW-1185">Reference proteome</keyword>
<dbReference type="OrthoDB" id="330490at2157"/>
<organism evidence="3 4">
    <name type="scientific">Halococcus hamelinensis 100A6</name>
    <dbReference type="NCBI Taxonomy" id="1132509"/>
    <lineage>
        <taxon>Archaea</taxon>
        <taxon>Methanobacteriati</taxon>
        <taxon>Methanobacteriota</taxon>
        <taxon>Stenosarchaea group</taxon>
        <taxon>Halobacteria</taxon>
        <taxon>Halobacteriales</taxon>
        <taxon>Halococcaceae</taxon>
        <taxon>Halococcus</taxon>
    </lineage>
</organism>
<name>M0M8F3_9EURY</name>
<protein>
    <submittedName>
        <fullName evidence="3">Transcriptional regulator</fullName>
    </submittedName>
</protein>
<dbReference type="Pfam" id="PF08350">
    <property type="entry name" value="FilR1_middle"/>
    <property type="match status" value="1"/>
</dbReference>
<dbReference type="Gene3D" id="1.10.10.10">
    <property type="entry name" value="Winged helix-like DNA-binding domain superfamily/Winged helix DNA-binding domain"/>
    <property type="match status" value="1"/>
</dbReference>
<feature type="domain" description="HVO-A0261-like N-terminal" evidence="2">
    <location>
        <begin position="98"/>
        <end position="165"/>
    </location>
</feature>
<evidence type="ECO:0000313" key="4">
    <source>
        <dbReference type="Proteomes" id="UP000011566"/>
    </source>
</evidence>
<reference evidence="3 4" key="1">
    <citation type="journal article" date="2014" name="PLoS Genet.">
        <title>Phylogenetically driven sequencing of extremely halophilic archaea reveals strategies for static and dynamic osmo-response.</title>
        <authorList>
            <person name="Becker E.A."/>
            <person name="Seitzer P.M."/>
            <person name="Tritt A."/>
            <person name="Larsen D."/>
            <person name="Krusor M."/>
            <person name="Yao A.I."/>
            <person name="Wu D."/>
            <person name="Madern D."/>
            <person name="Eisen J.A."/>
            <person name="Darling A.E."/>
            <person name="Facciotti M.T."/>
        </authorList>
    </citation>
    <scope>NUCLEOTIDE SEQUENCE [LARGE SCALE GENOMIC DNA]</scope>
    <source>
        <strain evidence="3 4">100A6</strain>
    </source>
</reference>
<comment type="caution">
    <text evidence="3">The sequence shown here is derived from an EMBL/GenBank/DDBJ whole genome shotgun (WGS) entry which is preliminary data.</text>
</comment>
<accession>M0M8F3</accession>
<dbReference type="Pfam" id="PF25213">
    <property type="entry name" value="HVO_A0261_N"/>
    <property type="match status" value="2"/>
</dbReference>
<evidence type="ECO:0000259" key="2">
    <source>
        <dbReference type="Pfam" id="PF25213"/>
    </source>
</evidence>
<dbReference type="AlphaFoldDB" id="M0M8F3"/>
<sequence length="372" mass="41919">MDARELIEHISRSDRRLDILCALRERSAKPGELADRADVERTPVYTALEDLEESGAVASIDGRRKLTAAGDIPVAETLDACEAVGREAIFHLASSTDNNRLRILGGLADSLSRGEMVHDDSYPSRSTINRTLEDFEAFGWITPRPNSTLTKAGRAVYDAYTELDRVVNIVVDKLVYLRHVDPSKVDIPIDLIDDARVVRSRPNRPQRADAHMRERINEGFGHAKVFASYYSEAEVTPMFDQVEQGSSWEAVTPLPSHAPLPDSPPEIKHFRMGLGSERVEWTIYPDDLPIDMILFDSDRVLLGTDVELETTRTDAILDSTNPSLIEWSHDLYDEHKKRASTPLDYLLDPIKEKGIYRALRLDWARGRTAEND</sequence>
<feature type="domain" description="Methanogenesis regulatory protein FilR1 middle" evidence="1">
    <location>
        <begin position="206"/>
        <end position="337"/>
    </location>
</feature>
<dbReference type="Proteomes" id="UP000011566">
    <property type="component" value="Unassembled WGS sequence"/>
</dbReference>
<dbReference type="InterPro" id="IPR011991">
    <property type="entry name" value="ArsR-like_HTH"/>
</dbReference>
<dbReference type="eggNOG" id="arCOG02808">
    <property type="taxonomic scope" value="Archaea"/>
</dbReference>
<dbReference type="EMBL" id="AOMB01000003">
    <property type="protein sequence ID" value="EMA41996.1"/>
    <property type="molecule type" value="Genomic_DNA"/>
</dbReference>
<dbReference type="PATRIC" id="fig|1132509.6.peg.86"/>
<dbReference type="InterPro" id="IPR057527">
    <property type="entry name" value="HVO_A0261-like_N"/>
</dbReference>
<dbReference type="SUPFAM" id="SSF46785">
    <property type="entry name" value="Winged helix' DNA-binding domain"/>
    <property type="match status" value="1"/>
</dbReference>
<evidence type="ECO:0000259" key="1">
    <source>
        <dbReference type="Pfam" id="PF08350"/>
    </source>
</evidence>